<comment type="subcellular location">
    <subcellularLocation>
        <location evidence="3">Endoplasmic reticulum</location>
    </subcellularLocation>
    <subcellularLocation>
        <location evidence="2">Membrane</location>
        <topology evidence="2">Multi-pass membrane protein</topology>
    </subcellularLocation>
</comment>
<keyword evidence="13 17" id="KW-0472">Membrane</keyword>
<evidence type="ECO:0000256" key="10">
    <source>
        <dbReference type="ARBA" id="ARBA00022803"/>
    </source>
</evidence>
<keyword evidence="10 16" id="KW-0802">TPR repeat</keyword>
<evidence type="ECO:0000256" key="11">
    <source>
        <dbReference type="ARBA" id="ARBA00022824"/>
    </source>
</evidence>
<feature type="transmembrane region" description="Helical" evidence="17">
    <location>
        <begin position="345"/>
        <end position="362"/>
    </location>
</feature>
<comment type="similarity">
    <text evidence="5">Belongs to the TMTC family.</text>
</comment>
<evidence type="ECO:0000256" key="13">
    <source>
        <dbReference type="ARBA" id="ARBA00023136"/>
    </source>
</evidence>
<dbReference type="Pfam" id="PF13414">
    <property type="entry name" value="TPR_11"/>
    <property type="match status" value="1"/>
</dbReference>
<organism evidence="19 20">
    <name type="scientific">Limulus polyphemus</name>
    <name type="common">Atlantic horseshoe crab</name>
    <dbReference type="NCBI Taxonomy" id="6850"/>
    <lineage>
        <taxon>Eukaryota</taxon>
        <taxon>Metazoa</taxon>
        <taxon>Ecdysozoa</taxon>
        <taxon>Arthropoda</taxon>
        <taxon>Chelicerata</taxon>
        <taxon>Merostomata</taxon>
        <taxon>Xiphosura</taxon>
        <taxon>Limulidae</taxon>
        <taxon>Limulus</taxon>
    </lineage>
</organism>
<dbReference type="SUPFAM" id="SSF48452">
    <property type="entry name" value="TPR-like"/>
    <property type="match status" value="1"/>
</dbReference>
<dbReference type="PROSITE" id="PS50005">
    <property type="entry name" value="TPR"/>
    <property type="match status" value="2"/>
</dbReference>
<keyword evidence="8 17" id="KW-0812">Transmembrane</keyword>
<accession>A0ABM1SIU2</accession>
<keyword evidence="12 17" id="KW-1133">Transmembrane helix</keyword>
<reference evidence="20" key="1">
    <citation type="submission" date="2025-08" db="UniProtKB">
        <authorList>
            <consortium name="RefSeq"/>
        </authorList>
    </citation>
    <scope>IDENTIFICATION</scope>
    <source>
        <tissue evidence="20">Muscle</tissue>
    </source>
</reference>
<keyword evidence="19" id="KW-1185">Reference proteome</keyword>
<feature type="transmembrane region" description="Helical" evidence="17">
    <location>
        <begin position="301"/>
        <end position="325"/>
    </location>
</feature>
<keyword evidence="7" id="KW-0808">Transferase</keyword>
<protein>
    <recommendedName>
        <fullName evidence="6">dolichyl-phosphate-mannose--protein mannosyltransferase</fullName>
        <ecNumber evidence="6">2.4.1.109</ecNumber>
    </recommendedName>
</protein>
<keyword evidence="11" id="KW-0256">Endoplasmic reticulum</keyword>
<gene>
    <name evidence="20" type="primary">LOC106461030</name>
</gene>
<dbReference type="Gene3D" id="1.25.40.10">
    <property type="entry name" value="Tetratricopeptide repeat domain"/>
    <property type="match status" value="1"/>
</dbReference>
<evidence type="ECO:0000313" key="20">
    <source>
        <dbReference type="RefSeq" id="XP_022243547.1"/>
    </source>
</evidence>
<comment type="pathway">
    <text evidence="4">Protein modification; protein glycosylation.</text>
</comment>
<evidence type="ECO:0000256" key="1">
    <source>
        <dbReference type="ARBA" id="ARBA00003582"/>
    </source>
</evidence>
<dbReference type="SMART" id="SM00028">
    <property type="entry name" value="TPR"/>
    <property type="match status" value="4"/>
</dbReference>
<dbReference type="PANTHER" id="PTHR44216:SF3">
    <property type="entry name" value="PROTEIN O-MANNOSYL-TRANSFERASE TMTC2"/>
    <property type="match status" value="1"/>
</dbReference>
<feature type="domain" description="DUF1736" evidence="18">
    <location>
        <begin position="283"/>
        <end position="355"/>
    </location>
</feature>
<evidence type="ECO:0000256" key="9">
    <source>
        <dbReference type="ARBA" id="ARBA00022737"/>
    </source>
</evidence>
<keyword evidence="9" id="KW-0677">Repeat</keyword>
<feature type="transmembrane region" description="Helical" evidence="17">
    <location>
        <begin position="502"/>
        <end position="521"/>
    </location>
</feature>
<feature type="transmembrane region" description="Helical" evidence="17">
    <location>
        <begin position="533"/>
        <end position="550"/>
    </location>
</feature>
<proteinExistence type="inferred from homology"/>
<evidence type="ECO:0000256" key="15">
    <source>
        <dbReference type="ARBA" id="ARBA00045102"/>
    </source>
</evidence>
<evidence type="ECO:0000313" key="19">
    <source>
        <dbReference type="Proteomes" id="UP000694941"/>
    </source>
</evidence>
<dbReference type="InterPro" id="IPR013618">
    <property type="entry name" value="TMTC_DUF1736"/>
</dbReference>
<dbReference type="Proteomes" id="UP000694941">
    <property type="component" value="Unplaced"/>
</dbReference>
<feature type="transmembrane region" description="Helical" evidence="17">
    <location>
        <begin position="122"/>
        <end position="143"/>
    </location>
</feature>
<evidence type="ECO:0000256" key="6">
    <source>
        <dbReference type="ARBA" id="ARBA00012839"/>
    </source>
</evidence>
<evidence type="ECO:0000256" key="17">
    <source>
        <dbReference type="SAM" id="Phobius"/>
    </source>
</evidence>
<dbReference type="InterPro" id="IPR013105">
    <property type="entry name" value="TPR_2"/>
</dbReference>
<evidence type="ECO:0000256" key="16">
    <source>
        <dbReference type="PROSITE-ProRule" id="PRU00339"/>
    </source>
</evidence>
<feature type="repeat" description="TPR" evidence="16">
    <location>
        <begin position="606"/>
        <end position="639"/>
    </location>
</feature>
<dbReference type="Pfam" id="PF08409">
    <property type="entry name" value="TMTC_DUF1736"/>
    <property type="match status" value="1"/>
</dbReference>
<dbReference type="GeneID" id="106461030"/>
<comment type="catalytic activity">
    <reaction evidence="14">
        <text>a di-trans,poly-cis-dolichyl beta-D-mannosyl phosphate + L-threonyl-[protein] = 3-O-(alpha-D-mannosyl)-L-threonyl-[protein] + a di-trans,poly-cis-dolichyl phosphate + H(+)</text>
        <dbReference type="Rhea" id="RHEA:53396"/>
        <dbReference type="Rhea" id="RHEA-COMP:11060"/>
        <dbReference type="Rhea" id="RHEA-COMP:13547"/>
        <dbReference type="Rhea" id="RHEA-COMP:19498"/>
        <dbReference type="Rhea" id="RHEA-COMP:19501"/>
        <dbReference type="ChEBI" id="CHEBI:15378"/>
        <dbReference type="ChEBI" id="CHEBI:30013"/>
        <dbReference type="ChEBI" id="CHEBI:57683"/>
        <dbReference type="ChEBI" id="CHEBI:58211"/>
        <dbReference type="ChEBI" id="CHEBI:137323"/>
        <dbReference type="EC" id="2.4.1.109"/>
    </reaction>
</comment>
<evidence type="ECO:0000256" key="8">
    <source>
        <dbReference type="ARBA" id="ARBA00022692"/>
    </source>
</evidence>
<dbReference type="EC" id="2.4.1.109" evidence="6"/>
<dbReference type="Pfam" id="PF13181">
    <property type="entry name" value="TPR_8"/>
    <property type="match status" value="1"/>
</dbReference>
<feature type="transmembrane region" description="Helical" evidence="17">
    <location>
        <begin position="473"/>
        <end position="496"/>
    </location>
</feature>
<name>A0ABM1SIU2_LIMPO</name>
<dbReference type="RefSeq" id="XP_022243547.1">
    <property type="nucleotide sequence ID" value="XM_022387839.1"/>
</dbReference>
<dbReference type="PROSITE" id="PS50293">
    <property type="entry name" value="TPR_REGION"/>
    <property type="match status" value="2"/>
</dbReference>
<evidence type="ECO:0000256" key="7">
    <source>
        <dbReference type="ARBA" id="ARBA00022679"/>
    </source>
</evidence>
<evidence type="ECO:0000256" key="14">
    <source>
        <dbReference type="ARBA" id="ARBA00045085"/>
    </source>
</evidence>
<evidence type="ECO:0000256" key="4">
    <source>
        <dbReference type="ARBA" id="ARBA00004922"/>
    </source>
</evidence>
<dbReference type="InterPro" id="IPR019734">
    <property type="entry name" value="TPR_rpt"/>
</dbReference>
<dbReference type="InterPro" id="IPR052384">
    <property type="entry name" value="TMTC_O-mannosyltransferase"/>
</dbReference>
<feature type="repeat" description="TPR" evidence="16">
    <location>
        <begin position="685"/>
        <end position="718"/>
    </location>
</feature>
<dbReference type="InterPro" id="IPR011990">
    <property type="entry name" value="TPR-like_helical_dom_sf"/>
</dbReference>
<evidence type="ECO:0000256" key="3">
    <source>
        <dbReference type="ARBA" id="ARBA00004240"/>
    </source>
</evidence>
<sequence length="749" mass="84139">MPGKGARAHWRREREPSCQTLACLKVGKMELGVVAVVSAVAWVVHWNTLAADFAYDDSRAIKTNQDLLPSTPLSNLFRDDFWGTPLIHSGSHKSYRPLCVFSFRINFWLGGFDPWGYHLVNVLLHALVSGLFTHLAAGVFLQHSLPTMVAGLLFAVHPIHTEAVAGVVGRADVGACLFFLLALQAYVQYCKWRDKEPEYCGRRWMALYGALGLATGAMLTKEHGITVLGVCAVYDVLIQHRLTPRDIPSLLVEKRYQGLREGLLHLVGAAIVLVGFRVHLMGRKPPDFAPADNPAADSDSFVTRTLTFLYLPAFNFWLLLCPLWLSFDWSMEAVPLVCSIFDPRNLVTLCFYGGLIYTFLFVHRHLPRRGAPSESAFSLVGSTNTCTCQTLNQSPKLSFYSNHSGPAQRHKKFTPILNNNNNNHAFIQSTCNGHRVSNGTCNAPPPVCQPTICYSASDCCECAVTCSYRLDAVILSLAFLVLPFIPATNLFFYVGFVIAERVLYIPSVGFCLLVGLGLEQLYKYQESSRRRKALICTMVILLVLFSVRTFRRNLDWRTEESLYRSGIHINPPKAYGNLANILSAQGKKTKAEWAYRKALTYRSNMADVHYNLGILLQEQGRFEEALQSYKVAIQFRPRLAMAHLNMGLVLGILGRKEEAIEVYRHCAQLDSAGLKDPKKHESTKISALFNLGRLYADEGKYHEAIDVYQEAMHKMPDHYQPQSLYNMLGMDTVYPFYLTIINHSHCTTC</sequence>
<comment type="catalytic activity">
    <reaction evidence="15">
        <text>a di-trans,poly-cis-dolichyl beta-D-mannosyl phosphate + L-seryl-[protein] = 3-O-(alpha-D-mannosyl)-L-seryl-[protein] + a di-trans,poly-cis-dolichyl phosphate + H(+)</text>
        <dbReference type="Rhea" id="RHEA:17377"/>
        <dbReference type="Rhea" id="RHEA-COMP:9863"/>
        <dbReference type="Rhea" id="RHEA-COMP:13546"/>
        <dbReference type="Rhea" id="RHEA-COMP:19498"/>
        <dbReference type="Rhea" id="RHEA-COMP:19501"/>
        <dbReference type="ChEBI" id="CHEBI:15378"/>
        <dbReference type="ChEBI" id="CHEBI:29999"/>
        <dbReference type="ChEBI" id="CHEBI:57683"/>
        <dbReference type="ChEBI" id="CHEBI:58211"/>
        <dbReference type="ChEBI" id="CHEBI:137321"/>
        <dbReference type="EC" id="2.4.1.109"/>
    </reaction>
</comment>
<comment type="function">
    <text evidence="1">Transfers mannosyl residues to the hydroxyl group of serine or threonine residues.</text>
</comment>
<dbReference type="PANTHER" id="PTHR44216">
    <property type="entry name" value="PROTEIN O-MANNOSYL-TRANSFERASE TMTC2"/>
    <property type="match status" value="1"/>
</dbReference>
<evidence type="ECO:0000256" key="12">
    <source>
        <dbReference type="ARBA" id="ARBA00022989"/>
    </source>
</evidence>
<dbReference type="Pfam" id="PF07719">
    <property type="entry name" value="TPR_2"/>
    <property type="match status" value="1"/>
</dbReference>
<evidence type="ECO:0000259" key="18">
    <source>
        <dbReference type="Pfam" id="PF08409"/>
    </source>
</evidence>
<evidence type="ECO:0000256" key="5">
    <source>
        <dbReference type="ARBA" id="ARBA00007882"/>
    </source>
</evidence>
<evidence type="ECO:0000256" key="2">
    <source>
        <dbReference type="ARBA" id="ARBA00004141"/>
    </source>
</evidence>